<dbReference type="EMBL" id="CP096255">
    <property type="protein sequence ID" value="UPT89509.1"/>
    <property type="molecule type" value="Genomic_DNA"/>
</dbReference>
<dbReference type="AlphaFoldDB" id="A0A8T5VDV7"/>
<dbReference type="RefSeq" id="WP_175618143.1">
    <property type="nucleotide sequence ID" value="NZ_CP096251.1"/>
</dbReference>
<evidence type="ECO:0000313" key="1">
    <source>
        <dbReference type="EMBL" id="UPT89509.1"/>
    </source>
</evidence>
<protein>
    <submittedName>
        <fullName evidence="1">Uncharacterized protein</fullName>
    </submittedName>
</protein>
<reference evidence="1" key="1">
    <citation type="journal article" date="2017" name="Syst. Appl. Microbiol.">
        <title>Soybeans inoculated with root zone soils of Canadian native legumes harbour diverse and novel Bradyrhizobium spp. that possess agricultural potential.</title>
        <authorList>
            <person name="Bromfield E.S.P."/>
            <person name="Cloutier S."/>
            <person name="Tambong J.T."/>
            <person name="Tran Thi T.V."/>
        </authorList>
    </citation>
    <scope>NUCLEOTIDE SEQUENCE</scope>
    <source>
        <strain evidence="1">1S5</strain>
    </source>
</reference>
<gene>
    <name evidence="1" type="ORF">HAP41_0000011360</name>
</gene>
<evidence type="ECO:0000313" key="2">
    <source>
        <dbReference type="Proteomes" id="UP000551709"/>
    </source>
</evidence>
<dbReference type="Proteomes" id="UP000551709">
    <property type="component" value="Chromosome"/>
</dbReference>
<organism evidence="1 2">
    <name type="scientific">Bradyrhizobium barranii subsp. apii</name>
    <dbReference type="NCBI Taxonomy" id="2819348"/>
    <lineage>
        <taxon>Bacteria</taxon>
        <taxon>Pseudomonadati</taxon>
        <taxon>Pseudomonadota</taxon>
        <taxon>Alphaproteobacteria</taxon>
        <taxon>Hyphomicrobiales</taxon>
        <taxon>Nitrobacteraceae</taxon>
        <taxon>Bradyrhizobium</taxon>
        <taxon>Bradyrhizobium barranii</taxon>
    </lineage>
</organism>
<sequence length="79" mass="8726">MDYETVHILLFPVAPSSHDLRRTKFASLHTRERIAGTVEQGHPVEVDIAGWDAPREILVQEIGGLHPGFGLPQRDVAAC</sequence>
<name>A0A8T5VDV7_9BRAD</name>
<accession>A0A8T5VDV7</accession>
<proteinExistence type="predicted"/>
<reference evidence="1" key="2">
    <citation type="submission" date="2022-04" db="EMBL/GenBank/DDBJ databases">
        <authorList>
            <person name="Bromfield E.S.P."/>
            <person name="Cloutier S."/>
        </authorList>
    </citation>
    <scope>NUCLEOTIDE SEQUENCE</scope>
    <source>
        <strain evidence="1">1S5</strain>
    </source>
</reference>